<dbReference type="Gene3D" id="3.40.30.10">
    <property type="entry name" value="Glutaredoxin"/>
    <property type="match status" value="1"/>
</dbReference>
<accession>A0ABS8YHM7</accession>
<evidence type="ECO:0000313" key="2">
    <source>
        <dbReference type="EMBL" id="MCE5170729.1"/>
    </source>
</evidence>
<reference evidence="2 3" key="1">
    <citation type="submission" date="2021-11" db="EMBL/GenBank/DDBJ databases">
        <title>Draft genome sequence of Paenibacillus profundus YoMME, a new Gram-positive bacteria with exoelectrogenic properties.</title>
        <authorList>
            <person name="Hubenova Y."/>
            <person name="Hubenova E."/>
            <person name="Manasiev Y."/>
            <person name="Peykov S."/>
            <person name="Mitov M."/>
        </authorList>
    </citation>
    <scope>NUCLEOTIDE SEQUENCE [LARGE SCALE GENOMIC DNA]</scope>
    <source>
        <strain evidence="2 3">YoMME</strain>
    </source>
</reference>
<proteinExistence type="predicted"/>
<gene>
    <name evidence="2" type="ORF">LQV63_15580</name>
</gene>
<dbReference type="Proteomes" id="UP001199916">
    <property type="component" value="Unassembled WGS sequence"/>
</dbReference>
<organism evidence="2 3">
    <name type="scientific">Paenibacillus profundus</name>
    <dbReference type="NCBI Taxonomy" id="1173085"/>
    <lineage>
        <taxon>Bacteria</taxon>
        <taxon>Bacillati</taxon>
        <taxon>Bacillota</taxon>
        <taxon>Bacilli</taxon>
        <taxon>Bacillales</taxon>
        <taxon>Paenibacillaceae</taxon>
        <taxon>Paenibacillus</taxon>
    </lineage>
</organism>
<keyword evidence="3" id="KW-1185">Reference proteome</keyword>
<evidence type="ECO:0000259" key="1">
    <source>
        <dbReference type="Pfam" id="PF03190"/>
    </source>
</evidence>
<dbReference type="InterPro" id="IPR004879">
    <property type="entry name" value="Ssp411-like_TRX"/>
</dbReference>
<comment type="caution">
    <text evidence="2">The sequence shown here is derived from an EMBL/GenBank/DDBJ whole genome shotgun (WGS) entry which is preliminary data.</text>
</comment>
<protein>
    <submittedName>
        <fullName evidence="2">Thioredoxin domain-containing protein</fullName>
    </submittedName>
</protein>
<dbReference type="RefSeq" id="WP_233697391.1">
    <property type="nucleotide sequence ID" value="NZ_JAJNBZ010000012.1"/>
</dbReference>
<feature type="domain" description="Spermatogenesis-associated protein 20-like TRX" evidence="1">
    <location>
        <begin position="8"/>
        <end position="52"/>
    </location>
</feature>
<evidence type="ECO:0000313" key="3">
    <source>
        <dbReference type="Proteomes" id="UP001199916"/>
    </source>
</evidence>
<sequence>MTTKKTYNRLAKENSLYLIQHAHNPVNWFPIGRIRLLISPNEIIKPAFLSFG</sequence>
<dbReference type="EMBL" id="JAJNBZ010000012">
    <property type="protein sequence ID" value="MCE5170729.1"/>
    <property type="molecule type" value="Genomic_DNA"/>
</dbReference>
<name>A0ABS8YHM7_9BACL</name>
<dbReference type="Pfam" id="PF03190">
    <property type="entry name" value="Thioredox_DsbH"/>
    <property type="match status" value="1"/>
</dbReference>